<proteinExistence type="predicted"/>
<evidence type="ECO:0000313" key="3">
    <source>
        <dbReference type="Proteomes" id="UP000807306"/>
    </source>
</evidence>
<dbReference type="AlphaFoldDB" id="A0A9P6E8R8"/>
<accession>A0A9P6E8R8</accession>
<feature type="region of interest" description="Disordered" evidence="1">
    <location>
        <begin position="459"/>
        <end position="482"/>
    </location>
</feature>
<sequence length="482" mass="55097">MASDDGQSTLASLFDTFPPEVIADIFWHSLPVWSLETPCPLSDGPNNEFSVFDIGAVCQSWRKLAWSAPILWSAVRVCVDVDRAAMQTILLDQWLSRSGSLPLDVCLTLSKDVPTWTPGSEPDSAVVQLVAVAGKYANRWRSFVYEIPRLFHKALPPRHTPLPLLRFLKIDPLYNDSRRQNPIFLQAPLQYIALNGIHIEWLQVSFDKVMELRLSEFYLDECLFVLSQCLMVAHIVLEDVTFDYSEDPFKFDYSKLPIHLPSLRCLELRGRIKPLDIVTENLIELTYSGLNSHGIPLLCSLLPPILNLHRVCLLDCDVEPPEMLGVLEELQTVRSFEISAYHSRYVVHQVLDEDLVGRLRRSLEKSVLLLPNMEEFVYRGPRSFTWDSLITAWKEVALGYEEGSVESVVVQRLRWDLTFTLPGRDIPQNGSQRRRELDRLQIQSNGRLTLRFPDQENYAPSKILPTTEPDVLPALPFNEDSD</sequence>
<keyword evidence="3" id="KW-1185">Reference proteome</keyword>
<organism evidence="2 3">
    <name type="scientific">Crepidotus variabilis</name>
    <dbReference type="NCBI Taxonomy" id="179855"/>
    <lineage>
        <taxon>Eukaryota</taxon>
        <taxon>Fungi</taxon>
        <taxon>Dikarya</taxon>
        <taxon>Basidiomycota</taxon>
        <taxon>Agaricomycotina</taxon>
        <taxon>Agaricomycetes</taxon>
        <taxon>Agaricomycetidae</taxon>
        <taxon>Agaricales</taxon>
        <taxon>Agaricineae</taxon>
        <taxon>Crepidotaceae</taxon>
        <taxon>Crepidotus</taxon>
    </lineage>
</organism>
<reference evidence="2" key="1">
    <citation type="submission" date="2020-11" db="EMBL/GenBank/DDBJ databases">
        <authorList>
            <consortium name="DOE Joint Genome Institute"/>
            <person name="Ahrendt S."/>
            <person name="Riley R."/>
            <person name="Andreopoulos W."/>
            <person name="Labutti K."/>
            <person name="Pangilinan J."/>
            <person name="Ruiz-Duenas F.J."/>
            <person name="Barrasa J.M."/>
            <person name="Sanchez-Garcia M."/>
            <person name="Camarero S."/>
            <person name="Miyauchi S."/>
            <person name="Serrano A."/>
            <person name="Linde D."/>
            <person name="Babiker R."/>
            <person name="Drula E."/>
            <person name="Ayuso-Fernandez I."/>
            <person name="Pacheco R."/>
            <person name="Padilla G."/>
            <person name="Ferreira P."/>
            <person name="Barriuso J."/>
            <person name="Kellner H."/>
            <person name="Castanera R."/>
            <person name="Alfaro M."/>
            <person name="Ramirez L."/>
            <person name="Pisabarro A.G."/>
            <person name="Kuo A."/>
            <person name="Tritt A."/>
            <person name="Lipzen A."/>
            <person name="He G."/>
            <person name="Yan M."/>
            <person name="Ng V."/>
            <person name="Cullen D."/>
            <person name="Martin F."/>
            <person name="Rosso M.-N."/>
            <person name="Henrissat B."/>
            <person name="Hibbett D."/>
            <person name="Martinez A.T."/>
            <person name="Grigoriev I.V."/>
        </authorList>
    </citation>
    <scope>NUCLEOTIDE SEQUENCE</scope>
    <source>
        <strain evidence="2">CBS 506.95</strain>
    </source>
</reference>
<dbReference type="OrthoDB" id="2269034at2759"/>
<gene>
    <name evidence="2" type="ORF">CPB83DRAFT_909857</name>
</gene>
<dbReference type="EMBL" id="MU157897">
    <property type="protein sequence ID" value="KAF9524550.1"/>
    <property type="molecule type" value="Genomic_DNA"/>
</dbReference>
<evidence type="ECO:0000313" key="2">
    <source>
        <dbReference type="EMBL" id="KAF9524550.1"/>
    </source>
</evidence>
<evidence type="ECO:0000256" key="1">
    <source>
        <dbReference type="SAM" id="MobiDB-lite"/>
    </source>
</evidence>
<comment type="caution">
    <text evidence="2">The sequence shown here is derived from an EMBL/GenBank/DDBJ whole genome shotgun (WGS) entry which is preliminary data.</text>
</comment>
<name>A0A9P6E8R8_9AGAR</name>
<evidence type="ECO:0008006" key="4">
    <source>
        <dbReference type="Google" id="ProtNLM"/>
    </source>
</evidence>
<dbReference type="Proteomes" id="UP000807306">
    <property type="component" value="Unassembled WGS sequence"/>
</dbReference>
<protein>
    <recommendedName>
        <fullName evidence="4">F-box domain-containing protein</fullName>
    </recommendedName>
</protein>